<evidence type="ECO:0000256" key="1">
    <source>
        <dbReference type="SAM" id="Coils"/>
    </source>
</evidence>
<dbReference type="InterPro" id="IPR027417">
    <property type="entry name" value="P-loop_NTPase"/>
</dbReference>
<proteinExistence type="predicted"/>
<evidence type="ECO:0000313" key="3">
    <source>
        <dbReference type="EMBL" id="OGL70892.1"/>
    </source>
</evidence>
<dbReference type="EMBL" id="MGDX01000020">
    <property type="protein sequence ID" value="OGL70892.1"/>
    <property type="molecule type" value="Genomic_DNA"/>
</dbReference>
<accession>A0A1F7TY47</accession>
<dbReference type="STRING" id="1802389.A3C17_00255"/>
<organism evidence="3 4">
    <name type="scientific">Candidatus Uhrbacteria bacterium RIFCSPHIGHO2_02_FULL_53_13</name>
    <dbReference type="NCBI Taxonomy" id="1802389"/>
    <lineage>
        <taxon>Bacteria</taxon>
        <taxon>Candidatus Uhriibacteriota</taxon>
    </lineage>
</organism>
<feature type="coiled-coil region" evidence="1">
    <location>
        <begin position="293"/>
        <end position="320"/>
    </location>
</feature>
<sequence length="738" mass="82804">MFLKELSLQGFKTFARKTTLRFLDPQNGTHAITAVVGPNGSGKSNVADAIRWVLGEQSMKLLRGKAATDVIFSGSDGKARAGFAEVELTFADVSGIEGIDFSEARISRRLYRDGESQYAINGKTVRLADVHMFLAQANVGQKSYSVVGQGQVDHVLSASPEERKSFFDDATGVKPLQLKRHQAALKLRRTRENLEQAERVVQEISPRLTTLRRLVKHLGQRDAVETELNNAQIAYFGTLWNDLQKQLRETERVHDLCEATADKQAQALQTERDRMAHMEQAPIETDDTDSEEISTIQVRYDALQEKRTEIRERLFEAQKRFEIAKVKSANTWTPLPLSMIIERIGALSSALKLLKEQSAHGTLNARAMDHILEQSEELLRRLQKPAPESQKPSAELVTSIRALQTQESAVVTELATIKQALHDHAEKSKNERKAFFALQNSLLSLQDQLRVEESKRNEARVNLARVETRLEDLEHDMIETLGDHVGAAKTYKGRANTDDLHVRIQQLRHKLDMIGGIDEETVAEYEEAKKRHDYLEEQIADLVSALRETEKLVDELEEQIKKQSSQAFAQIQKQFEHYFKILFGGGTCSLKEICAKDVEMEANEEADTENLESRIENPNRVIGIEIQATPPGKRLKSINLLSGGERAMTSIALISAIMATNPSPFVVLDEVDAALDEANTHRFARIVEELAQTTQFIIITHNQATMRAASVLYGISIQDNGVSQVLSLKFEEAEPVEA</sequence>
<name>A0A1F7TY47_9BACT</name>
<dbReference type="SUPFAM" id="SSF52540">
    <property type="entry name" value="P-loop containing nucleoside triphosphate hydrolases"/>
    <property type="match status" value="1"/>
</dbReference>
<feature type="coiled-coil region" evidence="1">
    <location>
        <begin position="442"/>
        <end position="483"/>
    </location>
</feature>
<evidence type="ECO:0000313" key="4">
    <source>
        <dbReference type="Proteomes" id="UP000177097"/>
    </source>
</evidence>
<feature type="domain" description="RecF/RecN/SMC N-terminal" evidence="2">
    <location>
        <begin position="2"/>
        <end position="723"/>
    </location>
</feature>
<dbReference type="InterPro" id="IPR003395">
    <property type="entry name" value="RecF/RecN/SMC_N"/>
</dbReference>
<comment type="caution">
    <text evidence="3">The sequence shown here is derived from an EMBL/GenBank/DDBJ whole genome shotgun (WGS) entry which is preliminary data.</text>
</comment>
<dbReference type="AlphaFoldDB" id="A0A1F7TY47"/>
<protein>
    <recommendedName>
        <fullName evidence="2">RecF/RecN/SMC N-terminal domain-containing protein</fullName>
    </recommendedName>
</protein>
<dbReference type="Proteomes" id="UP000177097">
    <property type="component" value="Unassembled WGS sequence"/>
</dbReference>
<feature type="coiled-coil region" evidence="1">
    <location>
        <begin position="525"/>
        <end position="566"/>
    </location>
</feature>
<keyword evidence="1" id="KW-0175">Coiled coil</keyword>
<dbReference type="Gene3D" id="3.40.50.300">
    <property type="entry name" value="P-loop containing nucleotide triphosphate hydrolases"/>
    <property type="match status" value="2"/>
</dbReference>
<dbReference type="PANTHER" id="PTHR43977">
    <property type="entry name" value="STRUCTURAL MAINTENANCE OF CHROMOSOMES PROTEIN 3"/>
    <property type="match status" value="1"/>
</dbReference>
<gene>
    <name evidence="3" type="ORF">A3C17_00255</name>
</gene>
<dbReference type="Pfam" id="PF02463">
    <property type="entry name" value="SMC_N"/>
    <property type="match status" value="1"/>
</dbReference>
<reference evidence="3 4" key="1">
    <citation type="journal article" date="2016" name="Nat. Commun.">
        <title>Thousands of microbial genomes shed light on interconnected biogeochemical processes in an aquifer system.</title>
        <authorList>
            <person name="Anantharaman K."/>
            <person name="Brown C.T."/>
            <person name="Hug L.A."/>
            <person name="Sharon I."/>
            <person name="Castelle C.J."/>
            <person name="Probst A.J."/>
            <person name="Thomas B.C."/>
            <person name="Singh A."/>
            <person name="Wilkins M.J."/>
            <person name="Karaoz U."/>
            <person name="Brodie E.L."/>
            <person name="Williams K.H."/>
            <person name="Hubbard S.S."/>
            <person name="Banfield J.F."/>
        </authorList>
    </citation>
    <scope>NUCLEOTIDE SEQUENCE [LARGE SCALE GENOMIC DNA]</scope>
</reference>
<evidence type="ECO:0000259" key="2">
    <source>
        <dbReference type="Pfam" id="PF02463"/>
    </source>
</evidence>